<dbReference type="InterPro" id="IPR001638">
    <property type="entry name" value="Solute-binding_3/MltF_N"/>
</dbReference>
<evidence type="ECO:0000259" key="3">
    <source>
        <dbReference type="SMART" id="SM00062"/>
    </source>
</evidence>
<evidence type="ECO:0000313" key="4">
    <source>
        <dbReference type="EMBL" id="GAA2038211.1"/>
    </source>
</evidence>
<comment type="similarity">
    <text evidence="1">Belongs to the bacterial solute-binding protein SsuA/TauA family.</text>
</comment>
<dbReference type="InterPro" id="IPR015168">
    <property type="entry name" value="SsuA/THI5"/>
</dbReference>
<dbReference type="PANTHER" id="PTHR30024:SF42">
    <property type="entry name" value="ALIPHATIC SULFONATES-BINDING PROTEIN-RELATED"/>
    <property type="match status" value="1"/>
</dbReference>
<protein>
    <recommendedName>
        <fullName evidence="3">Solute-binding protein family 3/N-terminal domain-containing protein</fullName>
    </recommendedName>
</protein>
<gene>
    <name evidence="4" type="ORF">GCM10009839_44580</name>
</gene>
<name>A0ABP5G5D0_9ACTN</name>
<accession>A0ABP5G5D0</accession>
<evidence type="ECO:0000256" key="2">
    <source>
        <dbReference type="SAM" id="SignalP"/>
    </source>
</evidence>
<dbReference type="Gene3D" id="3.40.190.10">
    <property type="entry name" value="Periplasmic binding protein-like II"/>
    <property type="match status" value="2"/>
</dbReference>
<dbReference type="EMBL" id="BAAAQN010000026">
    <property type="protein sequence ID" value="GAA2038211.1"/>
    <property type="molecule type" value="Genomic_DNA"/>
</dbReference>
<dbReference type="SUPFAM" id="SSF53850">
    <property type="entry name" value="Periplasmic binding protein-like II"/>
    <property type="match status" value="1"/>
</dbReference>
<proteinExistence type="inferred from homology"/>
<feature type="signal peptide" evidence="2">
    <location>
        <begin position="1"/>
        <end position="21"/>
    </location>
</feature>
<dbReference type="Pfam" id="PF09084">
    <property type="entry name" value="NMT1"/>
    <property type="match status" value="1"/>
</dbReference>
<keyword evidence="5" id="KW-1185">Reference proteome</keyword>
<evidence type="ECO:0000256" key="1">
    <source>
        <dbReference type="ARBA" id="ARBA00010742"/>
    </source>
</evidence>
<sequence>MSITVRRIAVLATAAALAASAAACSSSKSSGSKPASQGTNTGAAALAGEASVTIRIPDPGNSGALALGKKDGSLAAALAKAGAKVEWTGSAGAFAPAAQELDANQLDVAEGSITSAIAALAQKPGFKLFAAVAPDKTGEGILVKDNSGINSIADLAGKKVVVWHGGSSEYLLLKALAKNNVPVASVERVYLQPNQSAAVLHSGQVEAWATWATFSISERANAGEHFLATGGDIGSQNYAVWAVRNDFATQHPAVVKAFYDYLHEAEAKQAQNPEPYLNVFHTSGPDAVSGKEKDLTIENYKTGSPTSQITDADLVNFKEVAQFFADQKVTPGVVDVAPSVLDVTKLAGS</sequence>
<keyword evidence="2" id="KW-0732">Signal</keyword>
<evidence type="ECO:0000313" key="5">
    <source>
        <dbReference type="Proteomes" id="UP001500751"/>
    </source>
</evidence>
<dbReference type="RefSeq" id="WP_344667564.1">
    <property type="nucleotide sequence ID" value="NZ_BAAAQN010000026.1"/>
</dbReference>
<feature type="chain" id="PRO_5046457859" description="Solute-binding protein family 3/N-terminal domain-containing protein" evidence="2">
    <location>
        <begin position="22"/>
        <end position="349"/>
    </location>
</feature>
<dbReference type="SMART" id="SM00062">
    <property type="entry name" value="PBPb"/>
    <property type="match status" value="1"/>
</dbReference>
<dbReference type="PANTHER" id="PTHR30024">
    <property type="entry name" value="ALIPHATIC SULFONATES-BINDING PROTEIN-RELATED"/>
    <property type="match status" value="1"/>
</dbReference>
<organism evidence="4 5">
    <name type="scientific">Catenulispora yoronensis</name>
    <dbReference type="NCBI Taxonomy" id="450799"/>
    <lineage>
        <taxon>Bacteria</taxon>
        <taxon>Bacillati</taxon>
        <taxon>Actinomycetota</taxon>
        <taxon>Actinomycetes</taxon>
        <taxon>Catenulisporales</taxon>
        <taxon>Catenulisporaceae</taxon>
        <taxon>Catenulispora</taxon>
    </lineage>
</organism>
<comment type="caution">
    <text evidence="4">The sequence shown here is derived from an EMBL/GenBank/DDBJ whole genome shotgun (WGS) entry which is preliminary data.</text>
</comment>
<dbReference type="Proteomes" id="UP001500751">
    <property type="component" value="Unassembled WGS sequence"/>
</dbReference>
<dbReference type="CDD" id="cd01008">
    <property type="entry name" value="PBP2_NrtA_SsuA_CpmA_like"/>
    <property type="match status" value="1"/>
</dbReference>
<feature type="domain" description="Solute-binding protein family 3/N-terminal" evidence="3">
    <location>
        <begin position="51"/>
        <end position="274"/>
    </location>
</feature>
<reference evidence="5" key="1">
    <citation type="journal article" date="2019" name="Int. J. Syst. Evol. Microbiol.">
        <title>The Global Catalogue of Microorganisms (GCM) 10K type strain sequencing project: providing services to taxonomists for standard genome sequencing and annotation.</title>
        <authorList>
            <consortium name="The Broad Institute Genomics Platform"/>
            <consortium name="The Broad Institute Genome Sequencing Center for Infectious Disease"/>
            <person name="Wu L."/>
            <person name="Ma J."/>
        </authorList>
    </citation>
    <scope>NUCLEOTIDE SEQUENCE [LARGE SCALE GENOMIC DNA]</scope>
    <source>
        <strain evidence="5">JCM 16014</strain>
    </source>
</reference>
<dbReference type="PROSITE" id="PS51257">
    <property type="entry name" value="PROKAR_LIPOPROTEIN"/>
    <property type="match status" value="1"/>
</dbReference>